<evidence type="ECO:0000313" key="1">
    <source>
        <dbReference type="EMBL" id="GME35226.1"/>
    </source>
</evidence>
<proteinExistence type="predicted"/>
<protein>
    <submittedName>
        <fullName evidence="1">Transcription factor c6</fullName>
    </submittedName>
</protein>
<name>A0ACB5SCY4_9PEZI</name>
<sequence length="102" mass="11833">MASERPGTEQNGGVGEDGLRGWTRQIRAKVFAASAPEPCFVNRENRVPYYQRLFQRHDGLRQWQKTSRSKAILLPYNIMLWGGFGASMYMMCRQVLGKKTWY</sequence>
<dbReference type="EMBL" id="BSXG01000071">
    <property type="protein sequence ID" value="GME35226.1"/>
    <property type="molecule type" value="Genomic_DNA"/>
</dbReference>
<reference evidence="1" key="1">
    <citation type="submission" date="2024-09" db="EMBL/GenBank/DDBJ databases">
        <title>Draft Genome Sequences of Neofusicoccum parvum.</title>
        <authorList>
            <person name="Ashida A."/>
            <person name="Camagna M."/>
            <person name="Tanaka A."/>
            <person name="Takemoto D."/>
        </authorList>
    </citation>
    <scope>NUCLEOTIDE SEQUENCE</scope>
    <source>
        <strain evidence="1">PPO83</strain>
    </source>
</reference>
<comment type="caution">
    <text evidence="1">The sequence shown here is derived from an EMBL/GenBank/DDBJ whole genome shotgun (WGS) entry which is preliminary data.</text>
</comment>
<gene>
    <name evidence="1" type="primary">g1005</name>
    <name evidence="1" type="ORF">NpPPO83_00001005</name>
</gene>
<evidence type="ECO:0000313" key="2">
    <source>
        <dbReference type="Proteomes" id="UP001165186"/>
    </source>
</evidence>
<organism evidence="1 2">
    <name type="scientific">Neofusicoccum parvum</name>
    <dbReference type="NCBI Taxonomy" id="310453"/>
    <lineage>
        <taxon>Eukaryota</taxon>
        <taxon>Fungi</taxon>
        <taxon>Dikarya</taxon>
        <taxon>Ascomycota</taxon>
        <taxon>Pezizomycotina</taxon>
        <taxon>Dothideomycetes</taxon>
        <taxon>Dothideomycetes incertae sedis</taxon>
        <taxon>Botryosphaeriales</taxon>
        <taxon>Botryosphaeriaceae</taxon>
        <taxon>Neofusicoccum</taxon>
    </lineage>
</organism>
<keyword evidence="2" id="KW-1185">Reference proteome</keyword>
<accession>A0ACB5SCY4</accession>
<dbReference type="Proteomes" id="UP001165186">
    <property type="component" value="Unassembled WGS sequence"/>
</dbReference>